<evidence type="ECO:0000256" key="3">
    <source>
        <dbReference type="SAM" id="SignalP"/>
    </source>
</evidence>
<dbReference type="PANTHER" id="PTHR22901:SF0">
    <property type="entry name" value="SIALATE O-ACETYLESTERASE"/>
    <property type="match status" value="1"/>
</dbReference>
<dbReference type="InterPro" id="IPR036514">
    <property type="entry name" value="SGNH_hydro_sf"/>
</dbReference>
<gene>
    <name evidence="5" type="ORF">JIN81_09075</name>
</gene>
<dbReference type="SUPFAM" id="SSF49785">
    <property type="entry name" value="Galactose-binding domain-like"/>
    <property type="match status" value="1"/>
</dbReference>
<dbReference type="GO" id="GO:0001681">
    <property type="term" value="F:sialate O-acetylesterase activity"/>
    <property type="evidence" value="ECO:0007669"/>
    <property type="project" value="InterPro"/>
</dbReference>
<comment type="caution">
    <text evidence="5">The sequence shown here is derived from an EMBL/GenBank/DDBJ whole genome shotgun (WGS) entry which is preliminary data.</text>
</comment>
<dbReference type="Proteomes" id="UP000658278">
    <property type="component" value="Unassembled WGS sequence"/>
</dbReference>
<accession>A0A934RCP8</accession>
<evidence type="ECO:0000256" key="2">
    <source>
        <dbReference type="SAM" id="MobiDB-lite"/>
    </source>
</evidence>
<dbReference type="InterPro" id="IPR000421">
    <property type="entry name" value="FA58C"/>
</dbReference>
<dbReference type="Pfam" id="PF03629">
    <property type="entry name" value="SASA"/>
    <property type="match status" value="1"/>
</dbReference>
<dbReference type="GO" id="GO:0005975">
    <property type="term" value="P:carbohydrate metabolic process"/>
    <property type="evidence" value="ECO:0007669"/>
    <property type="project" value="TreeGrafter"/>
</dbReference>
<dbReference type="PANTHER" id="PTHR22901">
    <property type="entry name" value="SIALATE O-ACETYLESTERASE"/>
    <property type="match status" value="1"/>
</dbReference>
<organism evidence="5 6">
    <name type="scientific">Haloferula rosea</name>
    <dbReference type="NCBI Taxonomy" id="490093"/>
    <lineage>
        <taxon>Bacteria</taxon>
        <taxon>Pseudomonadati</taxon>
        <taxon>Verrucomicrobiota</taxon>
        <taxon>Verrucomicrobiia</taxon>
        <taxon>Verrucomicrobiales</taxon>
        <taxon>Verrucomicrobiaceae</taxon>
        <taxon>Haloferula</taxon>
    </lineage>
</organism>
<dbReference type="Pfam" id="PF22633">
    <property type="entry name" value="F5_F8_type_C_2"/>
    <property type="match status" value="1"/>
</dbReference>
<dbReference type="Gene3D" id="2.60.120.260">
    <property type="entry name" value="Galactose-binding domain-like"/>
    <property type="match status" value="1"/>
</dbReference>
<keyword evidence="6" id="KW-1185">Reference proteome</keyword>
<dbReference type="Gene3D" id="3.40.50.1110">
    <property type="entry name" value="SGNH hydrolase"/>
    <property type="match status" value="1"/>
</dbReference>
<dbReference type="AlphaFoldDB" id="A0A934RCP8"/>
<dbReference type="RefSeq" id="WP_200278617.1">
    <property type="nucleotide sequence ID" value="NZ_JAENII010000005.1"/>
</dbReference>
<evidence type="ECO:0000259" key="4">
    <source>
        <dbReference type="PROSITE" id="PS50022"/>
    </source>
</evidence>
<feature type="region of interest" description="Disordered" evidence="2">
    <location>
        <begin position="509"/>
        <end position="541"/>
    </location>
</feature>
<keyword evidence="1" id="KW-0378">Hydrolase</keyword>
<feature type="signal peptide" evidence="3">
    <location>
        <begin position="1"/>
        <end position="21"/>
    </location>
</feature>
<dbReference type="PROSITE" id="PS50022">
    <property type="entry name" value="FA58C_3"/>
    <property type="match status" value="1"/>
</dbReference>
<dbReference type="SUPFAM" id="SSF52266">
    <property type="entry name" value="SGNH hydrolase"/>
    <property type="match status" value="1"/>
</dbReference>
<dbReference type="InterPro" id="IPR005181">
    <property type="entry name" value="SASA"/>
</dbReference>
<reference evidence="5" key="1">
    <citation type="submission" date="2021-01" db="EMBL/GenBank/DDBJ databases">
        <title>Modified the classification status of verrucomicrobia.</title>
        <authorList>
            <person name="Feng X."/>
        </authorList>
    </citation>
    <scope>NUCLEOTIDE SEQUENCE</scope>
    <source>
        <strain evidence="5">KCTC 22201</strain>
    </source>
</reference>
<sequence length="660" mass="72798">MPRTFRTLLTIALFAATPALAKLQLPSLFTDGMVLQRDMKAPVWGLADPNVQVEIHFAGQTQSTSADADGHWRVDLDPLTLNPAGQAMQVSAGAEKITIADVRVGEVWLASGQSNMQWAIKASRPEDQQLAASGPIPQLRIFNVPRKLSATNEFDVEAKWQDATPQTVIDFSAVAYFFGRELVDHLDVPIGVIASSWGGSRIEPWTPEAGFAAVPELSELHKSRLPRLPGTPAFRAANEKHLEATRKWMAKADEALKQDVAPPLPPAAPPRLRIAHNGEMGTYQAMIHPLQPFAVRGFIWYQGESNRNDGMAYRWKMEALIEGWRQCFERPDAPFLYAQLAPFSYGQDPKDTLPKIWVAQTKALEIPHTGMAIINDIGDLKDIHPRNKSEVGRRLSLLARAHTYGESELVSSGPLFADFKRTDSTIRIRFQHVGDGLKTRDDKAPDWFEIAGIDGQFHAAEASLEGKDLVALTSPAVERPTQARFAWSKLASPNLVNSANLPASAFHTHWPDDPDLGPNVAAGKPHKSSDPNRSNWDSGLTDGTWDGQAGRCYATGLGNFPKHVTVDLGESHEINRVRIGTPAFGSTRTVSISLSRDGKTFTEVGRHAFPAKAESRELLTFDPQAARHVRVGFIDAHPKQDQFDPKFGFLRELEVYAKQP</sequence>
<evidence type="ECO:0000313" key="6">
    <source>
        <dbReference type="Proteomes" id="UP000658278"/>
    </source>
</evidence>
<feature type="domain" description="F5/8 type C" evidence="4">
    <location>
        <begin position="499"/>
        <end position="631"/>
    </location>
</feature>
<dbReference type="EMBL" id="JAENII010000005">
    <property type="protein sequence ID" value="MBK1827172.1"/>
    <property type="molecule type" value="Genomic_DNA"/>
</dbReference>
<dbReference type="InterPro" id="IPR039329">
    <property type="entry name" value="SIAE"/>
</dbReference>
<evidence type="ECO:0000313" key="5">
    <source>
        <dbReference type="EMBL" id="MBK1827172.1"/>
    </source>
</evidence>
<proteinExistence type="predicted"/>
<dbReference type="InterPro" id="IPR008979">
    <property type="entry name" value="Galactose-bd-like_sf"/>
</dbReference>
<evidence type="ECO:0000256" key="1">
    <source>
        <dbReference type="ARBA" id="ARBA00022801"/>
    </source>
</evidence>
<protein>
    <submittedName>
        <fullName evidence="5">Discoidin domain-containing protein</fullName>
    </submittedName>
</protein>
<feature type="chain" id="PRO_5037666629" evidence="3">
    <location>
        <begin position="22"/>
        <end position="660"/>
    </location>
</feature>
<name>A0A934RCP8_9BACT</name>
<keyword evidence="3" id="KW-0732">Signal</keyword>